<keyword evidence="6 7" id="KW-1015">Disulfide bond</keyword>
<evidence type="ECO:0000256" key="3">
    <source>
        <dbReference type="ARBA" id="ARBA00022737"/>
    </source>
</evidence>
<dbReference type="InterPro" id="IPR002172">
    <property type="entry name" value="LDrepeatLR_classA_rpt"/>
</dbReference>
<reference evidence="8" key="1">
    <citation type="submission" date="2021-02" db="EMBL/GenBank/DDBJ databases">
        <authorList>
            <person name="Nowell W R."/>
        </authorList>
    </citation>
    <scope>NUCLEOTIDE SEQUENCE</scope>
</reference>
<dbReference type="InterPro" id="IPR036055">
    <property type="entry name" value="LDL_receptor-like_sf"/>
</dbReference>
<dbReference type="CDD" id="cd00112">
    <property type="entry name" value="LDLa"/>
    <property type="match status" value="1"/>
</dbReference>
<evidence type="ECO:0000256" key="6">
    <source>
        <dbReference type="ARBA" id="ARBA00023157"/>
    </source>
</evidence>
<dbReference type="PROSITE" id="PS50068">
    <property type="entry name" value="LDLRA_2"/>
    <property type="match status" value="1"/>
</dbReference>
<dbReference type="SUPFAM" id="SSF57424">
    <property type="entry name" value="LDL receptor-like module"/>
    <property type="match status" value="2"/>
</dbReference>
<feature type="non-terminal residue" evidence="8">
    <location>
        <position position="755"/>
    </location>
</feature>
<dbReference type="SMART" id="SM00192">
    <property type="entry name" value="LDLa"/>
    <property type="match status" value="3"/>
</dbReference>
<gene>
    <name evidence="8" type="ORF">ZHD862_LOCUS37475</name>
</gene>
<dbReference type="Proteomes" id="UP000663864">
    <property type="component" value="Unassembled WGS sequence"/>
</dbReference>
<evidence type="ECO:0000256" key="7">
    <source>
        <dbReference type="PROSITE-ProRule" id="PRU00124"/>
    </source>
</evidence>
<dbReference type="GO" id="GO:0005886">
    <property type="term" value="C:plasma membrane"/>
    <property type="evidence" value="ECO:0007669"/>
    <property type="project" value="TreeGrafter"/>
</dbReference>
<accession>A0A815T4T3</accession>
<feature type="disulfide bond" evidence="7">
    <location>
        <begin position="6"/>
        <end position="18"/>
    </location>
</feature>
<comment type="caution">
    <text evidence="8">The sequence shown here is derived from an EMBL/GenBank/DDBJ whole genome shotgun (WGS) entry which is preliminary data.</text>
</comment>
<dbReference type="AlphaFoldDB" id="A0A815T4T3"/>
<keyword evidence="3" id="KW-0677">Repeat</keyword>
<keyword evidence="4" id="KW-1133">Transmembrane helix</keyword>
<evidence type="ECO:0000313" key="9">
    <source>
        <dbReference type="Proteomes" id="UP000663864"/>
    </source>
</evidence>
<comment type="caution">
    <text evidence="7">Lacks conserved residue(s) required for the propagation of feature annotation.</text>
</comment>
<dbReference type="PANTHER" id="PTHR24270">
    <property type="entry name" value="LOW-DENSITY LIPOPROTEIN RECEPTOR-RELATED"/>
    <property type="match status" value="1"/>
</dbReference>
<keyword evidence="2" id="KW-0812">Transmembrane</keyword>
<dbReference type="Gene3D" id="4.10.400.10">
    <property type="entry name" value="Low-density Lipoprotein Receptor"/>
    <property type="match status" value="1"/>
</dbReference>
<evidence type="ECO:0000256" key="2">
    <source>
        <dbReference type="ARBA" id="ARBA00022692"/>
    </source>
</evidence>
<organism evidence="8 9">
    <name type="scientific">Rotaria sordida</name>
    <dbReference type="NCBI Taxonomy" id="392033"/>
    <lineage>
        <taxon>Eukaryota</taxon>
        <taxon>Metazoa</taxon>
        <taxon>Spiralia</taxon>
        <taxon>Gnathifera</taxon>
        <taxon>Rotifera</taxon>
        <taxon>Eurotatoria</taxon>
        <taxon>Bdelloidea</taxon>
        <taxon>Philodinida</taxon>
        <taxon>Philodinidae</taxon>
        <taxon>Rotaria</taxon>
    </lineage>
</organism>
<dbReference type="InterPro" id="IPR050685">
    <property type="entry name" value="LDLR"/>
</dbReference>
<comment type="subcellular location">
    <subcellularLocation>
        <location evidence="1">Membrane</location>
        <topology evidence="1">Single-pass membrane protein</topology>
    </subcellularLocation>
</comment>
<evidence type="ECO:0000256" key="4">
    <source>
        <dbReference type="ARBA" id="ARBA00022989"/>
    </source>
</evidence>
<dbReference type="GO" id="GO:0016192">
    <property type="term" value="P:vesicle-mediated transport"/>
    <property type="evidence" value="ECO:0007669"/>
    <property type="project" value="UniProtKB-ARBA"/>
</dbReference>
<name>A0A815T4T3_9BILA</name>
<dbReference type="PANTHER" id="PTHR24270:SF62">
    <property type="entry name" value="LOW-DENSITY LIPOPROTEIN RECEPTOR-RELATED PROTEIN 2"/>
    <property type="match status" value="1"/>
</dbReference>
<feature type="non-terminal residue" evidence="8">
    <location>
        <position position="1"/>
    </location>
</feature>
<protein>
    <recommendedName>
        <fullName evidence="10">EGF-like domain-containing protein</fullName>
    </recommendedName>
</protein>
<sequence>FDINECRENEYRCHNGQCIPEVFLRDDLINRECLDGTDEPALPDYPNLCSCDPAFRCEDITCRPGIVKDFACGDGECALTTCRNKRDILFKKEMIEITSNISNQCRDIMVCISGLNNCETELDREEHCPELFQFPEVPILYGHVQFIYGNNESDLPFVDILYPKYICYNAQLCSFPSTFQFKNYSACRYIFDWEINIFYIDSWSQLISHLKKIFHTCSTTVDGYCHHQHHLYKCNSTENKCISKHRLIDEIQDCYINDDEQYRESCSLTNGKHRFPCKNKCFSPILVRIDNGACLEGEYNPDLIQPDRRVYFQTVCDGVIDLIFFPILINGQMHTDETECDMWQCNNSYTHCDGNWNCFNGADEVNCPPSKCPLFEHMCVSPLNNSLICLPIEKAGDGYVDCLGASDERQLCRTRHPHLNAIRFWCSKNTSCETPINLCSGRKECRHGDDEQFCTSGCPRCSNLYRNQTEVENFLCTLTDIEKKKFVPLSLSDSRIYPVELKSTNVKQDFVSVGASLMVEKRIEPVHRNINLTSIWRCNRGLNVRVWLGGNNTKEKCLCPPTYYGDLCQYQNQRVSLTLQLRAPFNLQTIFAIVLTLIDDDDQFINSYDQIEYLSTRDCDTKFNLYLLYSTRPKNLSKNYSIRIDAFKKVSLAYHASWLFPIQFPFLPVHRMALQINIPIQLMKKCSINCGFDKNEYKVALPIRTTTFKKIAVYQDSVKIYRNAPFHILFAELNKNYYLIVLQEKRIRSGIISTE</sequence>
<dbReference type="EMBL" id="CAJNOT010007122">
    <property type="protein sequence ID" value="CAF1501635.1"/>
    <property type="molecule type" value="Genomic_DNA"/>
</dbReference>
<evidence type="ECO:0000256" key="1">
    <source>
        <dbReference type="ARBA" id="ARBA00004167"/>
    </source>
</evidence>
<evidence type="ECO:0000313" key="8">
    <source>
        <dbReference type="EMBL" id="CAF1501635.1"/>
    </source>
</evidence>
<keyword evidence="5" id="KW-0472">Membrane</keyword>
<evidence type="ECO:0000256" key="5">
    <source>
        <dbReference type="ARBA" id="ARBA00023136"/>
    </source>
</evidence>
<dbReference type="PRINTS" id="PR00261">
    <property type="entry name" value="LDLRECEPTOR"/>
</dbReference>
<proteinExistence type="predicted"/>
<evidence type="ECO:0008006" key="10">
    <source>
        <dbReference type="Google" id="ProtNLM"/>
    </source>
</evidence>